<dbReference type="Proteomes" id="UP000244384">
    <property type="component" value="Chromosome"/>
</dbReference>
<evidence type="ECO:0000256" key="3">
    <source>
        <dbReference type="ARBA" id="ARBA00022729"/>
    </source>
</evidence>
<reference evidence="6" key="1">
    <citation type="submission" date="2018-01" db="EMBL/GenBank/DDBJ databases">
        <authorList>
            <person name="Li J."/>
        </authorList>
    </citation>
    <scope>NUCLEOTIDE SEQUENCE [LARGE SCALE GENOMIC DNA]</scope>
    <source>
        <strain evidence="6">592</strain>
    </source>
</reference>
<dbReference type="InterPro" id="IPR014756">
    <property type="entry name" value="Ig_E-set"/>
</dbReference>
<keyword evidence="3" id="KW-0732">Signal</keyword>
<dbReference type="GO" id="GO:0042597">
    <property type="term" value="C:periplasmic space"/>
    <property type="evidence" value="ECO:0007669"/>
    <property type="project" value="InterPro"/>
</dbReference>
<accession>A0A5F2EP77</accession>
<evidence type="ECO:0000256" key="1">
    <source>
        <dbReference type="ARBA" id="ARBA00004196"/>
    </source>
</evidence>
<dbReference type="AlphaFoldDB" id="A0A2S0WMA4"/>
<dbReference type="PANTHER" id="PTHR34820">
    <property type="entry name" value="INNER MEMBRANE PROTEIN YEBZ"/>
    <property type="match status" value="1"/>
</dbReference>
<dbReference type="GO" id="GO:0046688">
    <property type="term" value="P:response to copper ion"/>
    <property type="evidence" value="ECO:0007669"/>
    <property type="project" value="InterPro"/>
</dbReference>
<dbReference type="InterPro" id="IPR007348">
    <property type="entry name" value="CopC_dom"/>
</dbReference>
<dbReference type="GO" id="GO:0030313">
    <property type="term" value="C:cell envelope"/>
    <property type="evidence" value="ECO:0007669"/>
    <property type="project" value="UniProtKB-SubCell"/>
</dbReference>
<dbReference type="InterPro" id="IPR032694">
    <property type="entry name" value="CopC/D"/>
</dbReference>
<dbReference type="KEGG" id="aez:C3E78_09710"/>
<dbReference type="PANTHER" id="PTHR34820:SF4">
    <property type="entry name" value="INNER MEMBRANE PROTEIN YEBZ"/>
    <property type="match status" value="1"/>
</dbReference>
<dbReference type="GO" id="GO:0005886">
    <property type="term" value="C:plasma membrane"/>
    <property type="evidence" value="ECO:0007669"/>
    <property type="project" value="TreeGrafter"/>
</dbReference>
<protein>
    <submittedName>
        <fullName evidence="5">Uncharacterized protein</fullName>
    </submittedName>
</protein>
<dbReference type="EMBL" id="CP026952">
    <property type="protein sequence ID" value="AWB92455.1"/>
    <property type="molecule type" value="Genomic_DNA"/>
</dbReference>
<dbReference type="GO" id="GO:0006825">
    <property type="term" value="P:copper ion transport"/>
    <property type="evidence" value="ECO:0007669"/>
    <property type="project" value="InterPro"/>
</dbReference>
<evidence type="ECO:0000313" key="5">
    <source>
        <dbReference type="EMBL" id="AWB92455.1"/>
    </source>
</evidence>
<dbReference type="Gene3D" id="2.60.40.1220">
    <property type="match status" value="1"/>
</dbReference>
<dbReference type="GO" id="GO:0005507">
    <property type="term" value="F:copper ion binding"/>
    <property type="evidence" value="ECO:0007669"/>
    <property type="project" value="InterPro"/>
</dbReference>
<dbReference type="SUPFAM" id="SSF81296">
    <property type="entry name" value="E set domains"/>
    <property type="match status" value="1"/>
</dbReference>
<name>A0A2S0WMA4_9ACTN</name>
<comment type="subcellular location">
    <subcellularLocation>
        <location evidence="1">Cell envelope</location>
    </subcellularLocation>
</comment>
<evidence type="ECO:0000256" key="4">
    <source>
        <dbReference type="ARBA" id="ARBA00023008"/>
    </source>
</evidence>
<accession>A0A2S0WMA4</accession>
<evidence type="ECO:0000256" key="2">
    <source>
        <dbReference type="ARBA" id="ARBA00022723"/>
    </source>
</evidence>
<proteinExistence type="predicted"/>
<evidence type="ECO:0000313" key="6">
    <source>
        <dbReference type="Proteomes" id="UP000244384"/>
    </source>
</evidence>
<sequence length="180" mass="18698">MDVVRNDVLLRGVLLGLAVPVLLLTGGLGSGPASAHAALVGSDPKAGSTLAVAPTTITLRFNEAVGNPAYVAVTAPDGSKVEVTDVKAVDQNVTATVEDADMRGRYSAAYRIMSTDGHPVTGTVAYEVTAGRTVGQVEAPQEQSFLHRHRGHLLWGILAAAVAVALLLAPLRRRDDADRA</sequence>
<organism evidence="5 6">
    <name type="scientific">Aeromicrobium chenweiae</name>
    <dbReference type="NCBI Taxonomy" id="2079793"/>
    <lineage>
        <taxon>Bacteria</taxon>
        <taxon>Bacillati</taxon>
        <taxon>Actinomycetota</taxon>
        <taxon>Actinomycetes</taxon>
        <taxon>Propionibacteriales</taxon>
        <taxon>Nocardioidaceae</taxon>
        <taxon>Aeromicrobium</taxon>
    </lineage>
</organism>
<keyword evidence="2" id="KW-0479">Metal-binding</keyword>
<keyword evidence="6" id="KW-1185">Reference proteome</keyword>
<keyword evidence="4" id="KW-0186">Copper</keyword>
<dbReference type="Pfam" id="PF04234">
    <property type="entry name" value="CopC"/>
    <property type="match status" value="1"/>
</dbReference>
<dbReference type="InterPro" id="IPR014755">
    <property type="entry name" value="Cu-Rt/internalin_Ig-like"/>
</dbReference>
<gene>
    <name evidence="5" type="ORF">C3E78_09710</name>
</gene>